<name>A0A5D3BM98_CUCMM</name>
<dbReference type="AlphaFoldDB" id="A0A5D3BM98"/>
<gene>
    <name evidence="2" type="ORF">E5676_scaffold895G00110</name>
    <name evidence="1" type="ORF">E6C27_scaffold25G001010</name>
</gene>
<accession>A0A5D3BM98</accession>
<organism evidence="2 4">
    <name type="scientific">Cucumis melo var. makuwa</name>
    <name type="common">Oriental melon</name>
    <dbReference type="NCBI Taxonomy" id="1194695"/>
    <lineage>
        <taxon>Eukaryota</taxon>
        <taxon>Viridiplantae</taxon>
        <taxon>Streptophyta</taxon>
        <taxon>Embryophyta</taxon>
        <taxon>Tracheophyta</taxon>
        <taxon>Spermatophyta</taxon>
        <taxon>Magnoliopsida</taxon>
        <taxon>eudicotyledons</taxon>
        <taxon>Gunneridae</taxon>
        <taxon>Pentapetalae</taxon>
        <taxon>rosids</taxon>
        <taxon>fabids</taxon>
        <taxon>Cucurbitales</taxon>
        <taxon>Cucurbitaceae</taxon>
        <taxon>Benincaseae</taxon>
        <taxon>Cucumis</taxon>
    </lineage>
</organism>
<dbReference type="EMBL" id="SSTE01000887">
    <property type="protein sequence ID" value="KAA0066540.1"/>
    <property type="molecule type" value="Genomic_DNA"/>
</dbReference>
<evidence type="ECO:0000313" key="3">
    <source>
        <dbReference type="Proteomes" id="UP000321393"/>
    </source>
</evidence>
<evidence type="ECO:0000313" key="4">
    <source>
        <dbReference type="Proteomes" id="UP000321947"/>
    </source>
</evidence>
<dbReference type="Proteomes" id="UP000321947">
    <property type="component" value="Unassembled WGS sequence"/>
</dbReference>
<evidence type="ECO:0000313" key="2">
    <source>
        <dbReference type="EMBL" id="TYK00238.1"/>
    </source>
</evidence>
<dbReference type="EMBL" id="SSTD01017102">
    <property type="protein sequence ID" value="TYK00238.1"/>
    <property type="molecule type" value="Genomic_DNA"/>
</dbReference>
<sequence>MRNPKPSQWAGEKVISNFFQKTALCMWEDIQDKFMRTPFEYIPRLRPEIATVLSGIEKIHADGLTPLEEYLNSYLKREDKCNDVQSSYPVQLLSADKAHQLDEKTFVIKEALTLMDQLRGDAKVI</sequence>
<dbReference type="Proteomes" id="UP000321393">
    <property type="component" value="Unassembled WGS sequence"/>
</dbReference>
<reference evidence="3 4" key="1">
    <citation type="submission" date="2019-08" db="EMBL/GenBank/DDBJ databases">
        <title>Draft genome sequences of two oriental melons (Cucumis melo L. var makuwa).</title>
        <authorList>
            <person name="Kwon S.-Y."/>
        </authorList>
    </citation>
    <scope>NUCLEOTIDE SEQUENCE [LARGE SCALE GENOMIC DNA]</scope>
    <source>
        <strain evidence="4">cv. Chang Bougi</strain>
        <strain evidence="3">cv. SW 3</strain>
        <tissue evidence="2">Leaf</tissue>
    </source>
</reference>
<comment type="caution">
    <text evidence="2">The sequence shown here is derived from an EMBL/GenBank/DDBJ whole genome shotgun (WGS) entry which is preliminary data.</text>
</comment>
<evidence type="ECO:0000313" key="1">
    <source>
        <dbReference type="EMBL" id="KAA0066540.1"/>
    </source>
</evidence>
<protein>
    <submittedName>
        <fullName evidence="2">Uncharacterized protein</fullName>
    </submittedName>
</protein>
<proteinExistence type="predicted"/>